<feature type="compositionally biased region" description="Basic and acidic residues" evidence="1">
    <location>
        <begin position="109"/>
        <end position="122"/>
    </location>
</feature>
<organism evidence="3">
    <name type="scientific">Heliothis virescens</name>
    <name type="common">Tobacco budworm moth</name>
    <dbReference type="NCBI Taxonomy" id="7102"/>
    <lineage>
        <taxon>Eukaryota</taxon>
        <taxon>Metazoa</taxon>
        <taxon>Ecdysozoa</taxon>
        <taxon>Arthropoda</taxon>
        <taxon>Hexapoda</taxon>
        <taxon>Insecta</taxon>
        <taxon>Pterygota</taxon>
        <taxon>Neoptera</taxon>
        <taxon>Endopterygota</taxon>
        <taxon>Lepidoptera</taxon>
        <taxon>Glossata</taxon>
        <taxon>Ditrysia</taxon>
        <taxon>Noctuoidea</taxon>
        <taxon>Noctuidae</taxon>
        <taxon>Heliothinae</taxon>
        <taxon>Heliothis</taxon>
    </lineage>
</organism>
<feature type="compositionally biased region" description="Polar residues" evidence="1">
    <location>
        <begin position="361"/>
        <end position="380"/>
    </location>
</feature>
<evidence type="ECO:0000259" key="2">
    <source>
        <dbReference type="SMART" id="SM00596"/>
    </source>
</evidence>
<comment type="caution">
    <text evidence="3">The sequence shown here is derived from an EMBL/GenBank/DDBJ whole genome shotgun (WGS) entry which is preliminary data.</text>
</comment>
<evidence type="ECO:0000313" key="3">
    <source>
        <dbReference type="EMBL" id="PCG77306.1"/>
    </source>
</evidence>
<name>A0A2A4JZV6_HELVI</name>
<proteinExistence type="predicted"/>
<dbReference type="SMART" id="SM00596">
    <property type="entry name" value="PRE_C2HC"/>
    <property type="match status" value="1"/>
</dbReference>
<gene>
    <name evidence="3" type="ORF">B5V51_7613</name>
</gene>
<dbReference type="AlphaFoldDB" id="A0A2A4JZV6"/>
<accession>A0A2A4JZV6</accession>
<dbReference type="PANTHER" id="PTHR33273:SF2">
    <property type="entry name" value="ENDONUCLEASE_EXONUCLEASE_PHOSPHATASE DOMAIN-CONTAINING PROTEIN"/>
    <property type="match status" value="1"/>
</dbReference>
<dbReference type="InterPro" id="IPR006579">
    <property type="entry name" value="Pre_C2HC_dom"/>
</dbReference>
<feature type="region of interest" description="Disordered" evidence="1">
    <location>
        <begin position="48"/>
        <end position="80"/>
    </location>
</feature>
<feature type="region of interest" description="Disordered" evidence="1">
    <location>
        <begin position="104"/>
        <end position="128"/>
    </location>
</feature>
<reference evidence="3" key="1">
    <citation type="submission" date="2017-09" db="EMBL/GenBank/DDBJ databases">
        <title>Contemporary evolution of a Lepidopteran species, Heliothis virescens, in response to modern agricultural practices.</title>
        <authorList>
            <person name="Fritz M.L."/>
            <person name="Deyonke A.M."/>
            <person name="Papanicolaou A."/>
            <person name="Micinski S."/>
            <person name="Westbrook J."/>
            <person name="Gould F."/>
        </authorList>
    </citation>
    <scope>NUCLEOTIDE SEQUENCE [LARGE SCALE GENOMIC DNA]</scope>
    <source>
        <strain evidence="3">HvINT-</strain>
        <tissue evidence="3">Whole body</tissue>
    </source>
</reference>
<feature type="region of interest" description="Disordered" evidence="1">
    <location>
        <begin position="353"/>
        <end position="380"/>
    </location>
</feature>
<feature type="domain" description="Pre-C2HC" evidence="2">
    <location>
        <begin position="216"/>
        <end position="284"/>
    </location>
</feature>
<feature type="compositionally biased region" description="Basic and acidic residues" evidence="1">
    <location>
        <begin position="52"/>
        <end position="70"/>
    </location>
</feature>
<evidence type="ECO:0000256" key="1">
    <source>
        <dbReference type="SAM" id="MobiDB-lite"/>
    </source>
</evidence>
<dbReference type="PANTHER" id="PTHR33273">
    <property type="entry name" value="DOMAIN-CONTAINING PROTEIN, PUTATIVE-RELATED"/>
    <property type="match status" value="1"/>
</dbReference>
<sequence length="442" mass="50865">MSSTIKIKTETEQLLYKYYTDERAQREKLQSLVDSLTNQVEVLQQQLNKVQEQQHEASAKKQIHAEKSSDEVQYETDEEELAKETEWVRQKSWKKRKLNVSLSPLAEGSKPDEKQNQGEKTKKTPLPPPIVVENINNYQEFYDLLVANLTNDSFVAKMMNGERVKINSSNAESYRTIDYRLTSLLLQNNCYWYSYENKQDRPIRVMAKKLHSSCAPKRIIEDLESQGYKIQDAVNKLSWRSKEPLNMFMLSFDKNEDVNRIYNIKTILGCKVDIQPLKTSKLLPQCKRCQAYGHTQKYCSKEPRCVKCTGKHLTRDCTKPTDTKPKCVHCGEAHPASYRGCVVAKELQQLKNKLTKPSPPTTSQLAKANQGKNRSTSQEVTKNISYAQIARGKLPQQKQKPQPISSNSEDKLNTILNLLTSFDNRLQKLENSTKTATLKHKQ</sequence>
<dbReference type="EMBL" id="NWSH01000335">
    <property type="protein sequence ID" value="PCG77306.1"/>
    <property type="molecule type" value="Genomic_DNA"/>
</dbReference>
<protein>
    <recommendedName>
        <fullName evidence="2">Pre-C2HC domain-containing protein</fullName>
    </recommendedName>
</protein>
<dbReference type="Pfam" id="PF07530">
    <property type="entry name" value="PRE_C2HC"/>
    <property type="match status" value="1"/>
</dbReference>